<dbReference type="GO" id="GO:0030151">
    <property type="term" value="F:molybdenum ion binding"/>
    <property type="evidence" value="ECO:0007669"/>
    <property type="project" value="InterPro"/>
</dbReference>
<evidence type="ECO:0000313" key="3">
    <source>
        <dbReference type="EMBL" id="AMP12029.1"/>
    </source>
</evidence>
<organism evidence="3 4">
    <name type="scientific">Collimonas arenae</name>
    <dbReference type="NCBI Taxonomy" id="279058"/>
    <lineage>
        <taxon>Bacteria</taxon>
        <taxon>Pseudomonadati</taxon>
        <taxon>Pseudomonadota</taxon>
        <taxon>Betaproteobacteria</taxon>
        <taxon>Burkholderiales</taxon>
        <taxon>Oxalobacteraceae</taxon>
        <taxon>Collimonas</taxon>
    </lineage>
</organism>
<dbReference type="InterPro" id="IPR011037">
    <property type="entry name" value="Pyrv_Knase-like_insert_dom_sf"/>
</dbReference>
<keyword evidence="4" id="KW-1185">Reference proteome</keyword>
<dbReference type="GO" id="GO:0030170">
    <property type="term" value="F:pyridoxal phosphate binding"/>
    <property type="evidence" value="ECO:0007669"/>
    <property type="project" value="InterPro"/>
</dbReference>
<dbReference type="AlphaFoldDB" id="A0A127PWF5"/>
<feature type="region of interest" description="Disordered" evidence="1">
    <location>
        <begin position="300"/>
        <end position="327"/>
    </location>
</feature>
<dbReference type="RefSeq" id="WP_197467153.1">
    <property type="nucleotide sequence ID" value="NZ_CP013233.1"/>
</dbReference>
<sequence length="327" mass="36388">MLTASYNQDIGTVRDVKIRRLRSVEPQSLPQVNAISGIGLEGDMHADPLSPRQVLLASTSAYESFDLNPNSLRENLLLDADVSRLKSGGVLCIGSSVALWLMFQCEACGHLNVQKADLSKVIGNQRGMLSRVLRGGEIRPGDRVRYFELLMPSWSLDWRDRIRMILSSMPSGQVVEYKQLARIAGVPSGYCRVFPRVLKEMGTGYSSKAVSVRSQSTRPRWLGSELFNVSTNFIDGVSEIRSTPHHVTPHLENKMQKEDNTYAQVKHQMTKSLSDSGRTEDALNFGAVNVLLTKGRSLKNDTAQNFNPKPYPEVSDALPSDYDSWLS</sequence>
<dbReference type="PROSITE" id="PS51340">
    <property type="entry name" value="MOSC"/>
    <property type="match status" value="1"/>
</dbReference>
<gene>
    <name evidence="3" type="ORF">CAter282_4369</name>
</gene>
<dbReference type="EMBL" id="CP013235">
    <property type="protein sequence ID" value="AMP12029.1"/>
    <property type="molecule type" value="Genomic_DNA"/>
</dbReference>
<protein>
    <submittedName>
        <fullName evidence="3">MOSC containing domain protein</fullName>
    </submittedName>
</protein>
<evidence type="ECO:0000313" key="4">
    <source>
        <dbReference type="Proteomes" id="UP000071778"/>
    </source>
</evidence>
<dbReference type="GO" id="GO:0003824">
    <property type="term" value="F:catalytic activity"/>
    <property type="evidence" value="ECO:0007669"/>
    <property type="project" value="InterPro"/>
</dbReference>
<dbReference type="PATRIC" id="fig|279058.17.peg.4709"/>
<dbReference type="InterPro" id="IPR005302">
    <property type="entry name" value="MoCF_Sase_C"/>
</dbReference>
<dbReference type="Proteomes" id="UP000071778">
    <property type="component" value="Chromosome"/>
</dbReference>
<name>A0A127PWF5_9BURK</name>
<dbReference type="Pfam" id="PF03473">
    <property type="entry name" value="MOSC"/>
    <property type="match status" value="1"/>
</dbReference>
<dbReference type="SUPFAM" id="SSF50800">
    <property type="entry name" value="PK beta-barrel domain-like"/>
    <property type="match status" value="1"/>
</dbReference>
<reference evidence="3 4" key="1">
    <citation type="submission" date="2015-11" db="EMBL/GenBank/DDBJ databases">
        <title>Exploring the genomic traits of fungus-feeding bacterial genus Collimonas.</title>
        <authorList>
            <person name="Song C."/>
            <person name="Schmidt R."/>
            <person name="de Jager V."/>
            <person name="Krzyzanowska D."/>
            <person name="Jongedijk E."/>
            <person name="Cankar K."/>
            <person name="Beekwilder J."/>
            <person name="van Veen A."/>
            <person name="de Boer W."/>
            <person name="van Veen J.A."/>
            <person name="Garbeva P."/>
        </authorList>
    </citation>
    <scope>NUCLEOTIDE SEQUENCE [LARGE SCALE GENOMIC DNA]</scope>
    <source>
        <strain evidence="3 4">Ter282</strain>
    </source>
</reference>
<feature type="domain" description="MOSC" evidence="2">
    <location>
        <begin position="27"/>
        <end position="147"/>
    </location>
</feature>
<evidence type="ECO:0000259" key="2">
    <source>
        <dbReference type="PROSITE" id="PS51340"/>
    </source>
</evidence>
<accession>A0A127PWF5</accession>
<dbReference type="Gene3D" id="2.40.33.20">
    <property type="entry name" value="PK beta-barrel domain-like"/>
    <property type="match status" value="1"/>
</dbReference>
<proteinExistence type="predicted"/>
<evidence type="ECO:0000256" key="1">
    <source>
        <dbReference type="SAM" id="MobiDB-lite"/>
    </source>
</evidence>